<keyword evidence="1" id="KW-0732">Signal</keyword>
<reference evidence="2 3" key="1">
    <citation type="submission" date="2017-05" db="EMBL/GenBank/DDBJ databases">
        <title>Isolation of Rhodococcus sp. S2-17 biodegrading of BP-3.</title>
        <authorList>
            <person name="Lee Y."/>
            <person name="Kim K.H."/>
            <person name="Chun B.H."/>
            <person name="Jung H.S."/>
            <person name="Jeon C.O."/>
        </authorList>
    </citation>
    <scope>NUCLEOTIDE SEQUENCE [LARGE SCALE GENOMIC DNA]</scope>
    <source>
        <strain evidence="2 3">S2-17</strain>
    </source>
</reference>
<keyword evidence="3" id="KW-1185">Reference proteome</keyword>
<name>A0A2S2BZA4_9NOCA</name>
<dbReference type="Pfam" id="PF04199">
    <property type="entry name" value="Cyclase"/>
    <property type="match status" value="1"/>
</dbReference>
<dbReference type="GO" id="GO:0019441">
    <property type="term" value="P:L-tryptophan catabolic process to kynurenine"/>
    <property type="evidence" value="ECO:0007669"/>
    <property type="project" value="InterPro"/>
</dbReference>
<dbReference type="PROSITE" id="PS51318">
    <property type="entry name" value="TAT"/>
    <property type="match status" value="1"/>
</dbReference>
<dbReference type="InterPro" id="IPR037175">
    <property type="entry name" value="KFase_sf"/>
</dbReference>
<gene>
    <name evidence="2" type="ORF">CBI38_22545</name>
</gene>
<dbReference type="GO" id="GO:0004061">
    <property type="term" value="F:arylformamidase activity"/>
    <property type="evidence" value="ECO:0007669"/>
    <property type="project" value="InterPro"/>
</dbReference>
<dbReference type="RefSeq" id="WP_109332416.1">
    <property type="nucleotide sequence ID" value="NZ_CP021354.1"/>
</dbReference>
<dbReference type="Gene3D" id="3.50.30.50">
    <property type="entry name" value="Putative cyclase"/>
    <property type="match status" value="1"/>
</dbReference>
<evidence type="ECO:0000256" key="1">
    <source>
        <dbReference type="SAM" id="SignalP"/>
    </source>
</evidence>
<feature type="signal peptide" evidence="1">
    <location>
        <begin position="1"/>
        <end position="45"/>
    </location>
</feature>
<evidence type="ECO:0000313" key="2">
    <source>
        <dbReference type="EMBL" id="AWK73923.1"/>
    </source>
</evidence>
<dbReference type="EMBL" id="CP021354">
    <property type="protein sequence ID" value="AWK73923.1"/>
    <property type="molecule type" value="Genomic_DNA"/>
</dbReference>
<dbReference type="InterPro" id="IPR006311">
    <property type="entry name" value="TAT_signal"/>
</dbReference>
<dbReference type="PANTHER" id="PTHR31118">
    <property type="entry name" value="CYCLASE-LIKE PROTEIN 2"/>
    <property type="match status" value="1"/>
</dbReference>
<dbReference type="SUPFAM" id="SSF102198">
    <property type="entry name" value="Putative cyclase"/>
    <property type="match status" value="1"/>
</dbReference>
<sequence length="295" mass="30208">MCSPRIMNHVYGAIEGRGPQMTRRAMFGALGAAALAASTSGSVSAAPVPQVAPPAGPIVDLTHVLRAGFPVWPGAQGFEMRNLAQIGGGTGSLGSLAPGAASVFYKNELRLDEHTGTHIDAPAHASAGGITVEQISPRDLVAPIAVIDIAVRAHTDNNALLTRQDIVDWESDHGTLPDRCLVAMHSAWADRVGQPGAFVNVDAAGVQRTPGFDPDAVDFLLRERDIVGLGSDTLSIDAGRSTTFGAHLGALGAGKYAVEVLANLSQIPPAGATVMVGAPTHAGGSGGPCRVLAWV</sequence>
<protein>
    <submittedName>
        <fullName evidence="2">Cyclase</fullName>
    </submittedName>
</protein>
<dbReference type="Proteomes" id="UP000245711">
    <property type="component" value="Chromosome"/>
</dbReference>
<accession>A0A2S2BZA4</accession>
<dbReference type="OrthoDB" id="7067800at2"/>
<dbReference type="InterPro" id="IPR007325">
    <property type="entry name" value="KFase/CYL"/>
</dbReference>
<dbReference type="PANTHER" id="PTHR31118:SF12">
    <property type="entry name" value="CYCLASE-LIKE PROTEIN 2"/>
    <property type="match status" value="1"/>
</dbReference>
<dbReference type="KEGG" id="roz:CBI38_22545"/>
<feature type="chain" id="PRO_5015459503" evidence="1">
    <location>
        <begin position="46"/>
        <end position="295"/>
    </location>
</feature>
<evidence type="ECO:0000313" key="3">
    <source>
        <dbReference type="Proteomes" id="UP000245711"/>
    </source>
</evidence>
<proteinExistence type="predicted"/>
<dbReference type="AlphaFoldDB" id="A0A2S2BZA4"/>
<organism evidence="2 3">
    <name type="scientific">Rhodococcus oxybenzonivorans</name>
    <dbReference type="NCBI Taxonomy" id="1990687"/>
    <lineage>
        <taxon>Bacteria</taxon>
        <taxon>Bacillati</taxon>
        <taxon>Actinomycetota</taxon>
        <taxon>Actinomycetes</taxon>
        <taxon>Mycobacteriales</taxon>
        <taxon>Nocardiaceae</taxon>
        <taxon>Rhodococcus</taxon>
    </lineage>
</organism>